<dbReference type="SUPFAM" id="SSF48726">
    <property type="entry name" value="Immunoglobulin"/>
    <property type="match status" value="1"/>
</dbReference>
<dbReference type="PROSITE" id="PS50835">
    <property type="entry name" value="IG_LIKE"/>
    <property type="match status" value="1"/>
</dbReference>
<dbReference type="Proteomes" id="UP000752171">
    <property type="component" value="Unassembled WGS sequence"/>
</dbReference>
<sequence>MASFIFRISSGPVLILILLTIRCGDTTDTELDCIPTIRVPRNTVWNAPENETLMINCTYIIEPHCWKDVLASWCRMNDKNECRPMTDSTHFSTAWRNISGNQRMFILIFWNLSKQDAGLYRCQTQAPVSTSGHFIRVNVTASDTDFNHVSKKNTTKEIRDTEQSVVKQFFLLYSVTIVVILVLSVPVLIKTICRKEYSLRDKDTLTTVFYEEAEDSSLQE</sequence>
<feature type="signal peptide" evidence="2">
    <location>
        <begin position="1"/>
        <end position="26"/>
    </location>
</feature>
<dbReference type="PANTHER" id="PTHR37996">
    <property type="entry name" value="B- AND T-LYMPHOCYTE ATTENUATOR"/>
    <property type="match status" value="1"/>
</dbReference>
<organism evidence="4 5">
    <name type="scientific">Astyanax mexicanus</name>
    <name type="common">Blind cave fish</name>
    <name type="synonym">Astyanax fasciatus mexicanus</name>
    <dbReference type="NCBI Taxonomy" id="7994"/>
    <lineage>
        <taxon>Eukaryota</taxon>
        <taxon>Metazoa</taxon>
        <taxon>Chordata</taxon>
        <taxon>Craniata</taxon>
        <taxon>Vertebrata</taxon>
        <taxon>Euteleostomi</taxon>
        <taxon>Actinopterygii</taxon>
        <taxon>Neopterygii</taxon>
        <taxon>Teleostei</taxon>
        <taxon>Ostariophysi</taxon>
        <taxon>Characiformes</taxon>
        <taxon>Characoidei</taxon>
        <taxon>Acestrorhamphidae</taxon>
        <taxon>Acestrorhamphinae</taxon>
        <taxon>Astyanax</taxon>
    </lineage>
</organism>
<evidence type="ECO:0000313" key="4">
    <source>
        <dbReference type="EMBL" id="KAG9262488.1"/>
    </source>
</evidence>
<evidence type="ECO:0000256" key="2">
    <source>
        <dbReference type="SAM" id="SignalP"/>
    </source>
</evidence>
<dbReference type="InterPro" id="IPR013783">
    <property type="entry name" value="Ig-like_fold"/>
</dbReference>
<feature type="transmembrane region" description="Helical" evidence="1">
    <location>
        <begin position="169"/>
        <end position="189"/>
    </location>
</feature>
<dbReference type="InterPro" id="IPR036179">
    <property type="entry name" value="Ig-like_dom_sf"/>
</dbReference>
<reference evidence="4 5" key="1">
    <citation type="submission" date="2021-07" db="EMBL/GenBank/DDBJ databases">
        <authorList>
            <person name="Imarazene B."/>
            <person name="Zahm M."/>
            <person name="Klopp C."/>
            <person name="Cabau C."/>
            <person name="Beille S."/>
            <person name="Jouanno E."/>
            <person name="Castinel A."/>
            <person name="Lluch J."/>
            <person name="Gil L."/>
            <person name="Kuchtly C."/>
            <person name="Lopez Roques C."/>
            <person name="Donnadieu C."/>
            <person name="Parrinello H."/>
            <person name="Journot L."/>
            <person name="Du K."/>
            <person name="Schartl M."/>
            <person name="Retaux S."/>
            <person name="Guiguen Y."/>
        </authorList>
    </citation>
    <scope>NUCLEOTIDE SEQUENCE [LARGE SCALE GENOMIC DNA]</scope>
    <source>
        <strain evidence="4">Pach_M1</strain>
        <tissue evidence="4">Testis</tissue>
    </source>
</reference>
<dbReference type="GO" id="GO:0005886">
    <property type="term" value="C:plasma membrane"/>
    <property type="evidence" value="ECO:0007669"/>
    <property type="project" value="InterPro"/>
</dbReference>
<dbReference type="InterPro" id="IPR003599">
    <property type="entry name" value="Ig_sub"/>
</dbReference>
<keyword evidence="1" id="KW-0472">Membrane</keyword>
<dbReference type="EMBL" id="JAICCE010000021">
    <property type="protein sequence ID" value="KAG9262488.1"/>
    <property type="molecule type" value="Genomic_DNA"/>
</dbReference>
<dbReference type="AlphaFoldDB" id="A0A8T2KSR9"/>
<name>A0A8T2KSR9_ASTMX</name>
<protein>
    <recommendedName>
        <fullName evidence="3">Ig-like domain-containing protein</fullName>
    </recommendedName>
</protein>
<dbReference type="Gene3D" id="2.60.40.10">
    <property type="entry name" value="Immunoglobulins"/>
    <property type="match status" value="1"/>
</dbReference>
<proteinExistence type="predicted"/>
<evidence type="ECO:0000256" key="1">
    <source>
        <dbReference type="SAM" id="Phobius"/>
    </source>
</evidence>
<dbReference type="SMART" id="SM00409">
    <property type="entry name" value="IG"/>
    <property type="match status" value="1"/>
</dbReference>
<dbReference type="PANTHER" id="PTHR37996:SF1">
    <property type="entry name" value="B- AND T-LYMPHOCYTE ATTENUATOR"/>
    <property type="match status" value="1"/>
</dbReference>
<dbReference type="GO" id="GO:0002768">
    <property type="term" value="P:immune response-regulating cell surface receptor signaling pathway"/>
    <property type="evidence" value="ECO:0007669"/>
    <property type="project" value="InterPro"/>
</dbReference>
<gene>
    <name evidence="4" type="ORF">AMEX_G24262</name>
</gene>
<feature type="chain" id="PRO_5035808088" description="Ig-like domain-containing protein" evidence="2">
    <location>
        <begin position="27"/>
        <end position="220"/>
    </location>
</feature>
<dbReference type="GO" id="GO:0038023">
    <property type="term" value="F:signaling receptor activity"/>
    <property type="evidence" value="ECO:0007669"/>
    <property type="project" value="InterPro"/>
</dbReference>
<feature type="domain" description="Ig-like" evidence="3">
    <location>
        <begin position="35"/>
        <end position="140"/>
    </location>
</feature>
<evidence type="ECO:0000259" key="3">
    <source>
        <dbReference type="PROSITE" id="PS50835"/>
    </source>
</evidence>
<comment type="caution">
    <text evidence="4">The sequence shown here is derived from an EMBL/GenBank/DDBJ whole genome shotgun (WGS) entry which is preliminary data.</text>
</comment>
<evidence type="ECO:0000313" key="5">
    <source>
        <dbReference type="Proteomes" id="UP000752171"/>
    </source>
</evidence>
<keyword evidence="1" id="KW-1133">Transmembrane helix</keyword>
<dbReference type="InterPro" id="IPR007110">
    <property type="entry name" value="Ig-like_dom"/>
</dbReference>
<keyword evidence="1" id="KW-0812">Transmembrane</keyword>
<accession>A0A8T2KSR9</accession>
<dbReference type="InterPro" id="IPR039257">
    <property type="entry name" value="BTLA"/>
</dbReference>
<keyword evidence="2" id="KW-0732">Signal</keyword>